<feature type="compositionally biased region" description="Polar residues" evidence="9">
    <location>
        <begin position="100"/>
        <end position="123"/>
    </location>
</feature>
<evidence type="ECO:0000313" key="10">
    <source>
        <dbReference type="EMBL" id="CEI38675.1"/>
    </source>
</evidence>
<evidence type="ECO:0000256" key="3">
    <source>
        <dbReference type="ARBA" id="ARBA00006922"/>
    </source>
</evidence>
<evidence type="ECO:0000313" key="11">
    <source>
        <dbReference type="Proteomes" id="UP000245910"/>
    </source>
</evidence>
<dbReference type="Pfam" id="PF08528">
    <property type="entry name" value="Whi5"/>
    <property type="match status" value="1"/>
</dbReference>
<dbReference type="InterPro" id="IPR013734">
    <property type="entry name" value="TF_Nrm1/Whi5"/>
</dbReference>
<sequence>MCLPPFGYLIRSSVSCTTKRLQAMEPSTTSSSTSSPAKRRALAPLDANALGTPKNLFKPTLGHSPVKMAIEGKKRLLDIEGSAPAAKKACLGRDEDASVRSASPDVSSVFDTSANDASWATTTSDHDTAPAPTEQTTQQPTILTRQQIRQVRFVPAHLDLHESFTNITKQRAETLRLRLSLANYKVRTGQTTVPLSELQQRPLPRESPRVVRVQSPVSPVAPAPAPVQEEAEAVETRSRRDSIDSQATEIAPSENGEQS</sequence>
<keyword evidence="8" id="KW-0539">Nucleus</keyword>
<evidence type="ECO:0000256" key="9">
    <source>
        <dbReference type="SAM" id="MobiDB-lite"/>
    </source>
</evidence>
<keyword evidence="6" id="KW-0805">Transcription regulation</keyword>
<dbReference type="GO" id="GO:0005737">
    <property type="term" value="C:cytoplasm"/>
    <property type="evidence" value="ECO:0007669"/>
    <property type="project" value="UniProtKB-SubCell"/>
</dbReference>
<comment type="similarity">
    <text evidence="3">Belongs to the WHI5/NRM1 family.</text>
</comment>
<evidence type="ECO:0000256" key="7">
    <source>
        <dbReference type="ARBA" id="ARBA00023163"/>
    </source>
</evidence>
<dbReference type="EMBL" id="LN649232">
    <property type="protein sequence ID" value="CEI38675.1"/>
    <property type="molecule type" value="Genomic_DNA"/>
</dbReference>
<proteinExistence type="inferred from homology"/>
<evidence type="ECO:0000256" key="5">
    <source>
        <dbReference type="ARBA" id="ARBA00022491"/>
    </source>
</evidence>
<evidence type="ECO:0000256" key="4">
    <source>
        <dbReference type="ARBA" id="ARBA00022490"/>
    </source>
</evidence>
<evidence type="ECO:0000256" key="1">
    <source>
        <dbReference type="ARBA" id="ARBA00004123"/>
    </source>
</evidence>
<evidence type="ECO:0000256" key="2">
    <source>
        <dbReference type="ARBA" id="ARBA00004496"/>
    </source>
</evidence>
<dbReference type="Proteomes" id="UP000245910">
    <property type="component" value="Chromosome IIII"/>
</dbReference>
<dbReference type="AlphaFoldDB" id="A0A2L2STD1"/>
<accession>A0A2L2STD1</accession>
<feature type="compositionally biased region" description="Basic and acidic residues" evidence="9">
    <location>
        <begin position="234"/>
        <end position="243"/>
    </location>
</feature>
<reference evidence="11" key="1">
    <citation type="submission" date="2014-10" db="EMBL/GenBank/DDBJ databases">
        <authorList>
            <person name="King R."/>
        </authorList>
    </citation>
    <scope>NUCLEOTIDE SEQUENCE [LARGE SCALE GENOMIC DNA]</scope>
    <source>
        <strain evidence="11">A3/5</strain>
    </source>
</reference>
<name>A0A2L2STD1_9HYPO</name>
<dbReference type="GO" id="GO:0005634">
    <property type="term" value="C:nucleus"/>
    <property type="evidence" value="ECO:0007669"/>
    <property type="project" value="UniProtKB-SubCell"/>
</dbReference>
<evidence type="ECO:0000256" key="8">
    <source>
        <dbReference type="ARBA" id="ARBA00023242"/>
    </source>
</evidence>
<keyword evidence="4" id="KW-0963">Cytoplasm</keyword>
<feature type="region of interest" description="Disordered" evidence="9">
    <location>
        <begin position="90"/>
        <end position="140"/>
    </location>
</feature>
<feature type="region of interest" description="Disordered" evidence="9">
    <location>
        <begin position="196"/>
        <end position="259"/>
    </location>
</feature>
<keyword evidence="11" id="KW-1185">Reference proteome</keyword>
<keyword evidence="7" id="KW-0804">Transcription</keyword>
<dbReference type="STRING" id="56646.A0A2L2STD1"/>
<keyword evidence="5" id="KW-0678">Repressor</keyword>
<protein>
    <submittedName>
        <fullName evidence="10">Uncharacterized protein</fullName>
    </submittedName>
</protein>
<organism evidence="10 11">
    <name type="scientific">Fusarium venenatum</name>
    <dbReference type="NCBI Taxonomy" id="56646"/>
    <lineage>
        <taxon>Eukaryota</taxon>
        <taxon>Fungi</taxon>
        <taxon>Dikarya</taxon>
        <taxon>Ascomycota</taxon>
        <taxon>Pezizomycotina</taxon>
        <taxon>Sordariomycetes</taxon>
        <taxon>Hypocreomycetidae</taxon>
        <taxon>Hypocreales</taxon>
        <taxon>Nectriaceae</taxon>
        <taxon>Fusarium</taxon>
    </lineage>
</organism>
<comment type="subcellular location">
    <subcellularLocation>
        <location evidence="2">Cytoplasm</location>
    </subcellularLocation>
    <subcellularLocation>
        <location evidence="1">Nucleus</location>
    </subcellularLocation>
</comment>
<evidence type="ECO:0000256" key="6">
    <source>
        <dbReference type="ARBA" id="ARBA00023015"/>
    </source>
</evidence>
<feature type="compositionally biased region" description="Low complexity" evidence="9">
    <location>
        <begin position="129"/>
        <end position="140"/>
    </location>
</feature>